<dbReference type="AlphaFoldDB" id="A0A182WP01"/>
<accession>A0A182WP01</accession>
<reference evidence="2" key="1">
    <citation type="submission" date="2013-03" db="EMBL/GenBank/DDBJ databases">
        <title>The Genome Sequence of Anopheles minimus MINIMUS1.</title>
        <authorList>
            <consortium name="The Broad Institute Genomics Platform"/>
            <person name="Neafsey D.E."/>
            <person name="Walton C."/>
            <person name="Walker B."/>
            <person name="Young S.K."/>
            <person name="Zeng Q."/>
            <person name="Gargeya S."/>
            <person name="Fitzgerald M."/>
            <person name="Haas B."/>
            <person name="Abouelleil A."/>
            <person name="Allen A.W."/>
            <person name="Alvarado L."/>
            <person name="Arachchi H.M."/>
            <person name="Berlin A.M."/>
            <person name="Chapman S.B."/>
            <person name="Gainer-Dewar J."/>
            <person name="Goldberg J."/>
            <person name="Griggs A."/>
            <person name="Gujja S."/>
            <person name="Hansen M."/>
            <person name="Howarth C."/>
            <person name="Imamovic A."/>
            <person name="Ireland A."/>
            <person name="Larimer J."/>
            <person name="McCowan C."/>
            <person name="Murphy C."/>
            <person name="Pearson M."/>
            <person name="Poon T.W."/>
            <person name="Priest M."/>
            <person name="Roberts A."/>
            <person name="Saif S."/>
            <person name="Shea T."/>
            <person name="Sisk P."/>
            <person name="Sykes S."/>
            <person name="Wortman J."/>
            <person name="Nusbaum C."/>
            <person name="Birren B."/>
        </authorList>
    </citation>
    <scope>NUCLEOTIDE SEQUENCE [LARGE SCALE GENOMIC DNA]</scope>
    <source>
        <strain evidence="2">MINIMUS1</strain>
    </source>
</reference>
<keyword evidence="2" id="KW-1185">Reference proteome</keyword>
<proteinExistence type="predicted"/>
<reference evidence="1" key="2">
    <citation type="submission" date="2020-05" db="UniProtKB">
        <authorList>
            <consortium name="EnsemblMetazoa"/>
        </authorList>
    </citation>
    <scope>IDENTIFICATION</scope>
    <source>
        <strain evidence="1">MINIMUS1</strain>
    </source>
</reference>
<evidence type="ECO:0000313" key="2">
    <source>
        <dbReference type="Proteomes" id="UP000075920"/>
    </source>
</evidence>
<dbReference type="VEuPathDB" id="VectorBase:AMIN014418"/>
<organism evidence="1 2">
    <name type="scientific">Anopheles minimus</name>
    <dbReference type="NCBI Taxonomy" id="112268"/>
    <lineage>
        <taxon>Eukaryota</taxon>
        <taxon>Metazoa</taxon>
        <taxon>Ecdysozoa</taxon>
        <taxon>Arthropoda</taxon>
        <taxon>Hexapoda</taxon>
        <taxon>Insecta</taxon>
        <taxon>Pterygota</taxon>
        <taxon>Neoptera</taxon>
        <taxon>Endopterygota</taxon>
        <taxon>Diptera</taxon>
        <taxon>Nematocera</taxon>
        <taxon>Culicoidea</taxon>
        <taxon>Culicidae</taxon>
        <taxon>Anophelinae</taxon>
        <taxon>Anopheles</taxon>
    </lineage>
</organism>
<name>A0A182WP01_9DIPT</name>
<dbReference type="Proteomes" id="UP000075920">
    <property type="component" value="Unassembled WGS sequence"/>
</dbReference>
<protein>
    <submittedName>
        <fullName evidence="1">Uncharacterized protein</fullName>
    </submittedName>
</protein>
<dbReference type="EnsemblMetazoa" id="AMIN014418-RB">
    <property type="protein sequence ID" value="AMIN014418-PB"/>
    <property type="gene ID" value="AMIN014418"/>
</dbReference>
<evidence type="ECO:0000313" key="1">
    <source>
        <dbReference type="EnsemblMetazoa" id="AMIN014418-PB"/>
    </source>
</evidence>
<sequence length="22" mass="2511">MVKGDAVHLRVWFLQLQNISVG</sequence>